<keyword evidence="2" id="KW-1185">Reference proteome</keyword>
<reference evidence="1" key="1">
    <citation type="journal article" date="2022" name="bioRxiv">
        <title>Sequencing and chromosome-scale assembly of the giantPleurodeles waltlgenome.</title>
        <authorList>
            <person name="Brown T."/>
            <person name="Elewa A."/>
            <person name="Iarovenko S."/>
            <person name="Subramanian E."/>
            <person name="Araus A.J."/>
            <person name="Petzold A."/>
            <person name="Susuki M."/>
            <person name="Suzuki K.-i.T."/>
            <person name="Hayashi T."/>
            <person name="Toyoda A."/>
            <person name="Oliveira C."/>
            <person name="Osipova E."/>
            <person name="Leigh N.D."/>
            <person name="Simon A."/>
            <person name="Yun M.H."/>
        </authorList>
    </citation>
    <scope>NUCLEOTIDE SEQUENCE</scope>
    <source>
        <strain evidence="1">20211129_DDA</strain>
        <tissue evidence="1">Liver</tissue>
    </source>
</reference>
<evidence type="ECO:0000313" key="1">
    <source>
        <dbReference type="EMBL" id="KAJ1104521.1"/>
    </source>
</evidence>
<comment type="caution">
    <text evidence="1">The sequence shown here is derived from an EMBL/GenBank/DDBJ whole genome shotgun (WGS) entry which is preliminary data.</text>
</comment>
<protein>
    <submittedName>
        <fullName evidence="1">Uncharacterized protein</fullName>
    </submittedName>
</protein>
<dbReference type="AlphaFoldDB" id="A0AAV7ML52"/>
<accession>A0AAV7ML52</accession>
<dbReference type="EMBL" id="JANPWB010000013">
    <property type="protein sequence ID" value="KAJ1104521.1"/>
    <property type="molecule type" value="Genomic_DNA"/>
</dbReference>
<sequence>MDKAEYAALRLRQSYYVSCNRCGCLLAARLRAQRQPAAVAVIRHPEEPVVTSDTQIASAFRSFYQALYSTQEADLGTSMQYLERAHTTKLLPHLRPLSG</sequence>
<organism evidence="1 2">
    <name type="scientific">Pleurodeles waltl</name>
    <name type="common">Iberian ribbed newt</name>
    <dbReference type="NCBI Taxonomy" id="8319"/>
    <lineage>
        <taxon>Eukaryota</taxon>
        <taxon>Metazoa</taxon>
        <taxon>Chordata</taxon>
        <taxon>Craniata</taxon>
        <taxon>Vertebrata</taxon>
        <taxon>Euteleostomi</taxon>
        <taxon>Amphibia</taxon>
        <taxon>Batrachia</taxon>
        <taxon>Caudata</taxon>
        <taxon>Salamandroidea</taxon>
        <taxon>Salamandridae</taxon>
        <taxon>Pleurodelinae</taxon>
        <taxon>Pleurodeles</taxon>
    </lineage>
</organism>
<gene>
    <name evidence="1" type="ORF">NDU88_001932</name>
</gene>
<evidence type="ECO:0000313" key="2">
    <source>
        <dbReference type="Proteomes" id="UP001066276"/>
    </source>
</evidence>
<name>A0AAV7ML52_PLEWA</name>
<proteinExistence type="predicted"/>
<dbReference type="Proteomes" id="UP001066276">
    <property type="component" value="Chromosome 9"/>
</dbReference>